<dbReference type="Gene3D" id="3.20.20.80">
    <property type="entry name" value="Glycosidases"/>
    <property type="match status" value="1"/>
</dbReference>
<comment type="similarity">
    <text evidence="2 6">Belongs to the glycosyl hydrolase 5 (cellulase A) family.</text>
</comment>
<feature type="compositionally biased region" description="Low complexity" evidence="7">
    <location>
        <begin position="47"/>
        <end position="68"/>
    </location>
</feature>
<dbReference type="InterPro" id="IPR017853">
    <property type="entry name" value="GH"/>
</dbReference>
<sequence length="369" mass="39319">MFSVISLVALLSILPAAFAQSPVWGQYYSQCLPGAAPPTTTTPPASPSSSPTTPTSTQGGATPTSGATCPGPKTKFQYFGVNESGAEFGSTTWPGELGKDYTWPAPSSIDYFVENGFNVFRVTFLMERMNPPATGLLGPFNETYLSGLTTTVSYITEKGAFAIIDPHNYMRYDNAIINSTTEFQSWWQSLATVFATNPNVIFDVQNEPYGIDAGTVFDLNQAAINGIRASGATSQLILVEGTSYTGAWTWISSGNGAVFGAIQDPSNNVAVEMHQYLDSDGSGTSATCVNNTIGVDRLQSATQWLQENNLKGFLGEIGAGSNTDCAEAVAGALCLMQQSDVWIGASWWAAGPWWGTTYYQSIEPPADLP</sequence>
<evidence type="ECO:0000256" key="7">
    <source>
        <dbReference type="SAM" id="MobiDB-lite"/>
    </source>
</evidence>
<evidence type="ECO:0000259" key="9">
    <source>
        <dbReference type="Pfam" id="PF00150"/>
    </source>
</evidence>
<name>A0AAV5AIK3_9AGAM</name>
<comment type="caution">
    <text evidence="10">The sequence shown here is derived from an EMBL/GenBank/DDBJ whole genome shotgun (WGS) entry which is preliminary data.</text>
</comment>
<evidence type="ECO:0000256" key="4">
    <source>
        <dbReference type="ARBA" id="ARBA00022801"/>
    </source>
</evidence>
<keyword evidence="4 6" id="KW-0378">Hydrolase</keyword>
<dbReference type="PANTHER" id="PTHR34142">
    <property type="entry name" value="ENDO-BETA-1,4-GLUCANASE A"/>
    <property type="match status" value="1"/>
</dbReference>
<evidence type="ECO:0000256" key="2">
    <source>
        <dbReference type="ARBA" id="ARBA00005641"/>
    </source>
</evidence>
<proteinExistence type="inferred from homology"/>
<accession>A0AAV5AIK3</accession>
<evidence type="ECO:0000256" key="5">
    <source>
        <dbReference type="ARBA" id="ARBA00023295"/>
    </source>
</evidence>
<evidence type="ECO:0000256" key="3">
    <source>
        <dbReference type="ARBA" id="ARBA00012601"/>
    </source>
</evidence>
<evidence type="ECO:0000256" key="1">
    <source>
        <dbReference type="ARBA" id="ARBA00000966"/>
    </source>
</evidence>
<evidence type="ECO:0000256" key="6">
    <source>
        <dbReference type="RuleBase" id="RU361153"/>
    </source>
</evidence>
<dbReference type="Proteomes" id="UP001050691">
    <property type="component" value="Unassembled WGS sequence"/>
</dbReference>
<dbReference type="EC" id="3.2.1.4" evidence="3"/>
<dbReference type="SUPFAM" id="SSF51445">
    <property type="entry name" value="(Trans)glycosidases"/>
    <property type="match status" value="1"/>
</dbReference>
<feature type="signal peptide" evidence="8">
    <location>
        <begin position="1"/>
        <end position="19"/>
    </location>
</feature>
<dbReference type="GO" id="GO:0009251">
    <property type="term" value="P:glucan catabolic process"/>
    <property type="evidence" value="ECO:0007669"/>
    <property type="project" value="TreeGrafter"/>
</dbReference>
<feature type="region of interest" description="Disordered" evidence="7">
    <location>
        <begin position="37"/>
        <end position="70"/>
    </location>
</feature>
<gene>
    <name evidence="10" type="ORF">Clacol_007211</name>
</gene>
<feature type="domain" description="Glycoside hydrolase family 5" evidence="9">
    <location>
        <begin position="81"/>
        <end position="350"/>
    </location>
</feature>
<dbReference type="InterPro" id="IPR018087">
    <property type="entry name" value="Glyco_hydro_5_CS"/>
</dbReference>
<reference evidence="10" key="1">
    <citation type="submission" date="2021-10" db="EMBL/GenBank/DDBJ databases">
        <title>De novo Genome Assembly of Clathrus columnatus (Basidiomycota, Fungi) Using Illumina and Nanopore Sequence Data.</title>
        <authorList>
            <person name="Ogiso-Tanaka E."/>
            <person name="Itagaki H."/>
            <person name="Hosoya T."/>
            <person name="Hosaka K."/>
        </authorList>
    </citation>
    <scope>NUCLEOTIDE SEQUENCE</scope>
    <source>
        <strain evidence="10">MO-923</strain>
    </source>
</reference>
<evidence type="ECO:0000313" key="11">
    <source>
        <dbReference type="Proteomes" id="UP001050691"/>
    </source>
</evidence>
<comment type="catalytic activity">
    <reaction evidence="1">
        <text>Endohydrolysis of (1-&gt;4)-beta-D-glucosidic linkages in cellulose, lichenin and cereal beta-D-glucans.</text>
        <dbReference type="EC" id="3.2.1.4"/>
    </reaction>
</comment>
<dbReference type="Pfam" id="PF00150">
    <property type="entry name" value="Cellulase"/>
    <property type="match status" value="1"/>
</dbReference>
<dbReference type="InterPro" id="IPR001547">
    <property type="entry name" value="Glyco_hydro_5"/>
</dbReference>
<dbReference type="GO" id="GO:0008810">
    <property type="term" value="F:cellulase activity"/>
    <property type="evidence" value="ECO:0007669"/>
    <property type="project" value="UniProtKB-EC"/>
</dbReference>
<feature type="chain" id="PRO_5043966302" description="cellulase" evidence="8">
    <location>
        <begin position="20"/>
        <end position="369"/>
    </location>
</feature>
<dbReference type="AlphaFoldDB" id="A0AAV5AIK3"/>
<keyword evidence="8" id="KW-0732">Signal</keyword>
<evidence type="ECO:0000313" key="10">
    <source>
        <dbReference type="EMBL" id="GJJ12964.1"/>
    </source>
</evidence>
<protein>
    <recommendedName>
        <fullName evidence="3">cellulase</fullName>
        <ecNumber evidence="3">3.2.1.4</ecNumber>
    </recommendedName>
</protein>
<dbReference type="PROSITE" id="PS00659">
    <property type="entry name" value="GLYCOSYL_HYDROL_F5"/>
    <property type="match status" value="1"/>
</dbReference>
<evidence type="ECO:0000256" key="8">
    <source>
        <dbReference type="SAM" id="SignalP"/>
    </source>
</evidence>
<organism evidence="10 11">
    <name type="scientific">Clathrus columnatus</name>
    <dbReference type="NCBI Taxonomy" id="1419009"/>
    <lineage>
        <taxon>Eukaryota</taxon>
        <taxon>Fungi</taxon>
        <taxon>Dikarya</taxon>
        <taxon>Basidiomycota</taxon>
        <taxon>Agaricomycotina</taxon>
        <taxon>Agaricomycetes</taxon>
        <taxon>Phallomycetidae</taxon>
        <taxon>Phallales</taxon>
        <taxon>Clathraceae</taxon>
        <taxon>Clathrus</taxon>
    </lineage>
</organism>
<keyword evidence="5 6" id="KW-0326">Glycosidase</keyword>
<keyword evidence="11" id="KW-1185">Reference proteome</keyword>
<dbReference type="PANTHER" id="PTHR34142:SF1">
    <property type="entry name" value="GLYCOSIDE HYDROLASE FAMILY 5 DOMAIN-CONTAINING PROTEIN"/>
    <property type="match status" value="1"/>
</dbReference>
<dbReference type="EMBL" id="BPWL01000008">
    <property type="protein sequence ID" value="GJJ12964.1"/>
    <property type="molecule type" value="Genomic_DNA"/>
</dbReference>